<evidence type="ECO:0000313" key="3">
    <source>
        <dbReference type="Proteomes" id="UP000027138"/>
    </source>
</evidence>
<proteinExistence type="predicted"/>
<organism evidence="2 3">
    <name type="scientific">Jatropha curcas</name>
    <name type="common">Barbados nut</name>
    <dbReference type="NCBI Taxonomy" id="180498"/>
    <lineage>
        <taxon>Eukaryota</taxon>
        <taxon>Viridiplantae</taxon>
        <taxon>Streptophyta</taxon>
        <taxon>Embryophyta</taxon>
        <taxon>Tracheophyta</taxon>
        <taxon>Spermatophyta</taxon>
        <taxon>Magnoliopsida</taxon>
        <taxon>eudicotyledons</taxon>
        <taxon>Gunneridae</taxon>
        <taxon>Pentapetalae</taxon>
        <taxon>rosids</taxon>
        <taxon>fabids</taxon>
        <taxon>Malpighiales</taxon>
        <taxon>Euphorbiaceae</taxon>
        <taxon>Crotonoideae</taxon>
        <taxon>Jatropheae</taxon>
        <taxon>Jatropha</taxon>
    </lineage>
</organism>
<reference evidence="2 3" key="1">
    <citation type="journal article" date="2014" name="PLoS ONE">
        <title>Global Analysis of Gene Expression Profiles in Physic Nut (Jatropha curcas L.) Seedlings Exposed to Salt Stress.</title>
        <authorList>
            <person name="Zhang L."/>
            <person name="Zhang C."/>
            <person name="Wu P."/>
            <person name="Chen Y."/>
            <person name="Li M."/>
            <person name="Jiang H."/>
            <person name="Wu G."/>
        </authorList>
    </citation>
    <scope>NUCLEOTIDE SEQUENCE [LARGE SCALE GENOMIC DNA]</scope>
    <source>
        <strain evidence="3">cv. GZQX0401</strain>
        <tissue evidence="2">Young leaves</tissue>
    </source>
</reference>
<dbReference type="AlphaFoldDB" id="A0A067K6H7"/>
<evidence type="ECO:0000313" key="2">
    <source>
        <dbReference type="EMBL" id="KDP30633.1"/>
    </source>
</evidence>
<feature type="region of interest" description="Disordered" evidence="1">
    <location>
        <begin position="76"/>
        <end position="100"/>
    </location>
</feature>
<keyword evidence="3" id="KW-1185">Reference proteome</keyword>
<sequence length="209" mass="22631">MDSAKFEDNSSPVDSVSPEICNSGALSATGMSHASPDGFVKRPRVSYYPGLPSNERSVTHQGAANYGANGGGGAGAGAGGGGQGGQGGGGSGRGGGGGVRVTPRPKIPILLRTPQNELYQLYEIELYSNMNLEQVLALLHHYWCLYTNQQPRQNVSWETVWPGYIVKFSCLRHICNPYPDEEDFMELDFDGDWSQFRYGVERIIVVRLA</sequence>
<dbReference type="OrthoDB" id="860021at2759"/>
<accession>A0A067K6H7</accession>
<dbReference type="Proteomes" id="UP000027138">
    <property type="component" value="Unassembled WGS sequence"/>
</dbReference>
<feature type="compositionally biased region" description="Gly residues" evidence="1">
    <location>
        <begin position="76"/>
        <end position="99"/>
    </location>
</feature>
<gene>
    <name evidence="2" type="ORF">JCGZ_16198</name>
</gene>
<dbReference type="EMBL" id="KK914656">
    <property type="protein sequence ID" value="KDP30633.1"/>
    <property type="molecule type" value="Genomic_DNA"/>
</dbReference>
<name>A0A067K6H7_JATCU</name>
<protein>
    <submittedName>
        <fullName evidence="2">Uncharacterized protein</fullName>
    </submittedName>
</protein>
<evidence type="ECO:0000256" key="1">
    <source>
        <dbReference type="SAM" id="MobiDB-lite"/>
    </source>
</evidence>